<evidence type="ECO:0000313" key="1">
    <source>
        <dbReference type="EMBL" id="ENZ13182.1"/>
    </source>
</evidence>
<dbReference type="GO" id="GO:0005829">
    <property type="term" value="C:cytosol"/>
    <property type="evidence" value="ECO:0007669"/>
    <property type="project" value="TreeGrafter"/>
</dbReference>
<dbReference type="Gene3D" id="2.60.120.370">
    <property type="entry name" value="YhcH/YjgK/YiaL"/>
    <property type="match status" value="1"/>
</dbReference>
<comment type="caution">
    <text evidence="1">The sequence shown here is derived from an EMBL/GenBank/DDBJ whole genome shotgun (WGS) entry which is preliminary data.</text>
</comment>
<evidence type="ECO:0008006" key="3">
    <source>
        <dbReference type="Google" id="ProtNLM"/>
    </source>
</evidence>
<organism evidence="1 2">
    <name type="scientific">[Clostridium] clostridioforme 90A8</name>
    <dbReference type="NCBI Taxonomy" id="999408"/>
    <lineage>
        <taxon>Bacteria</taxon>
        <taxon>Bacillati</taxon>
        <taxon>Bacillota</taxon>
        <taxon>Clostridia</taxon>
        <taxon>Lachnospirales</taxon>
        <taxon>Lachnospiraceae</taxon>
        <taxon>Enterocloster</taxon>
    </lineage>
</organism>
<accession>A0A0E2H975</accession>
<dbReference type="AlphaFoldDB" id="A0A0E2H975"/>
<dbReference type="Proteomes" id="UP000013085">
    <property type="component" value="Unassembled WGS sequence"/>
</dbReference>
<dbReference type="NCBIfam" id="TIGR00022">
    <property type="entry name" value="YhcH/YjgK/YiaL family protein"/>
    <property type="match status" value="1"/>
</dbReference>
<dbReference type="InterPro" id="IPR004375">
    <property type="entry name" value="NanQ/TabA/YiaL"/>
</dbReference>
<dbReference type="PANTHER" id="PTHR34986">
    <property type="entry name" value="EVOLVED BETA-GALACTOSIDASE SUBUNIT BETA"/>
    <property type="match status" value="1"/>
</dbReference>
<dbReference type="PATRIC" id="fig|999408.3.peg.3375"/>
<dbReference type="SUPFAM" id="SSF51197">
    <property type="entry name" value="Clavaminate synthase-like"/>
    <property type="match status" value="1"/>
</dbReference>
<sequence length="115" mass="13117">MLATSIDLIQKYDYLEEKFKKGYEFLRKKDLKALPLGRADIDGDEVFASVQEYTTMPADACKYESHNRYFDIQYVVEGQEQFGCVKRAGLLEDAPYNEADDIVFLGNRSRAGPSS</sequence>
<dbReference type="InterPro" id="IPR037012">
    <property type="entry name" value="NanQ/TabA/YiaL_sf"/>
</dbReference>
<dbReference type="Pfam" id="PF04074">
    <property type="entry name" value="DUF386"/>
    <property type="match status" value="1"/>
</dbReference>
<dbReference type="EMBL" id="AGYR01000035">
    <property type="protein sequence ID" value="ENZ13182.1"/>
    <property type="molecule type" value="Genomic_DNA"/>
</dbReference>
<dbReference type="PANTHER" id="PTHR34986:SF1">
    <property type="entry name" value="PROTEIN YIAL"/>
    <property type="match status" value="1"/>
</dbReference>
<name>A0A0E2H975_9FIRM</name>
<evidence type="ECO:0000313" key="2">
    <source>
        <dbReference type="Proteomes" id="UP000013085"/>
    </source>
</evidence>
<protein>
    <recommendedName>
        <fullName evidence="3">YhcH/YjgK/YiaL family protein</fullName>
    </recommendedName>
</protein>
<dbReference type="HOGENOM" id="CLU_107139_2_1_9"/>
<gene>
    <name evidence="1" type="ORF">HMPREF1090_03119</name>
</gene>
<proteinExistence type="predicted"/>
<reference evidence="1 2" key="1">
    <citation type="submission" date="2013-01" db="EMBL/GenBank/DDBJ databases">
        <title>The Genome Sequence of Clostridium clostridioforme 90A8.</title>
        <authorList>
            <consortium name="The Broad Institute Genome Sequencing Platform"/>
            <person name="Earl A."/>
            <person name="Ward D."/>
            <person name="Feldgarden M."/>
            <person name="Gevers D."/>
            <person name="Courvalin P."/>
            <person name="Lambert T."/>
            <person name="Walker B."/>
            <person name="Young S.K."/>
            <person name="Zeng Q."/>
            <person name="Gargeya S."/>
            <person name="Fitzgerald M."/>
            <person name="Haas B."/>
            <person name="Abouelleil A."/>
            <person name="Alvarado L."/>
            <person name="Arachchi H.M."/>
            <person name="Berlin A.M."/>
            <person name="Chapman S.B."/>
            <person name="Dewar J."/>
            <person name="Goldberg J."/>
            <person name="Griggs A."/>
            <person name="Gujja S."/>
            <person name="Hansen M."/>
            <person name="Howarth C."/>
            <person name="Imamovic A."/>
            <person name="Larimer J."/>
            <person name="McCowan C."/>
            <person name="Murphy C."/>
            <person name="Neiman D."/>
            <person name="Pearson M."/>
            <person name="Priest M."/>
            <person name="Roberts A."/>
            <person name="Saif S."/>
            <person name="Shea T."/>
            <person name="Sisk P."/>
            <person name="Sykes S."/>
            <person name="Wortman J."/>
            <person name="Nusbaum C."/>
            <person name="Birren B."/>
        </authorList>
    </citation>
    <scope>NUCLEOTIDE SEQUENCE [LARGE SCALE GENOMIC DNA]</scope>
    <source>
        <strain evidence="1 2">90A8</strain>
    </source>
</reference>